<protein>
    <recommendedName>
        <fullName evidence="1">Reverse transcriptase domain-containing protein</fullName>
    </recommendedName>
</protein>
<sequence length="774" mass="87657">IMGDINVDILKTDTNTAKLNETLANFDIERLSIPPTRVTNTTSTSIDCVCANHYTKDLDVEVIHTGISDHKAQICNLKISLPNSTQPGQIIRHFREENIYHLKYLLAENNWLKVHNAINVDQAYENFSKSLTATIEMACPKKKRRPRKKKILDMYDNKDALLLKQAYLQALSKFELTGDIEDKAICTDAKKRYDLKLKSLRKQATVEYIEKSVNKPKAMWDTINKERKKQGQREPQIQLKVDGKLLDEPLEVAEQLNNYFIKAADEALKKSDVTRTARANPITFTCDKYLSELSFTNSEELSKIIQTFKPKWPAGLDEVPSQLVKICFKELVTPLTRIINRSFQEGQFPSALKCAKVYPKYKKGSATDLTNYRPISLVSTFSKVIEKVVLARLMDHLEANSLLTEKQHGFVKGKSTTTAIISLMESVIDQLEDKKPVTGILLDFSKAFDSLGHDLILLKLEALGIHGTAKSWFQSYLSGRSQVVEIKSTFNNMVQFVKSSPKEITRGVPQGSVLGPVLFILFINDMPQHLGNLSTCLMYADDITLVVSGESAASLKEHSSQSLNKAYQYCRENDLVANTTKTKQIIFGRRSVTLGIDNVVQEEKVKLLGMTIDEKLTWTPHVDNLCKIVSSGLYAVQRLKQIADIKTAKTAYFGLIESHIRYGLIIWGGTSICTMERVLILQKRAVRILADLQPLQSCRTSFKELGIMTVVNLYIREVIMYADNQDPPRNSNVHSFPTRHASYFATPQHRLTLSERQPLYIGCRLHNHLPDQLR</sequence>
<dbReference type="Pfam" id="PF00078">
    <property type="entry name" value="RVT_1"/>
    <property type="match status" value="1"/>
</dbReference>
<proteinExistence type="predicted"/>
<gene>
    <name evidence="2" type="ORF">g.16302</name>
</gene>
<dbReference type="PANTHER" id="PTHR33332">
    <property type="entry name" value="REVERSE TRANSCRIPTASE DOMAIN-CONTAINING PROTEIN"/>
    <property type="match status" value="1"/>
</dbReference>
<dbReference type="SUPFAM" id="SSF56672">
    <property type="entry name" value="DNA/RNA polymerases"/>
    <property type="match status" value="1"/>
</dbReference>
<evidence type="ECO:0000313" key="2">
    <source>
        <dbReference type="EMBL" id="JAS81294.1"/>
    </source>
</evidence>
<dbReference type="CDD" id="cd01650">
    <property type="entry name" value="RT_nLTR_like"/>
    <property type="match status" value="1"/>
</dbReference>
<feature type="non-terminal residue" evidence="2">
    <location>
        <position position="1"/>
    </location>
</feature>
<dbReference type="EMBL" id="GECU01026412">
    <property type="protein sequence ID" value="JAS81294.1"/>
    <property type="molecule type" value="Transcribed_RNA"/>
</dbReference>
<reference evidence="2" key="1">
    <citation type="submission" date="2015-11" db="EMBL/GenBank/DDBJ databases">
        <title>De novo transcriptome assembly of four potential Pierce s Disease insect vectors from Arizona vineyards.</title>
        <authorList>
            <person name="Tassone E.E."/>
        </authorList>
    </citation>
    <scope>NUCLEOTIDE SEQUENCE</scope>
</reference>
<dbReference type="InterPro" id="IPR043502">
    <property type="entry name" value="DNA/RNA_pol_sf"/>
</dbReference>
<feature type="non-terminal residue" evidence="2">
    <location>
        <position position="774"/>
    </location>
</feature>
<dbReference type="AlphaFoldDB" id="A0A1B6I2Z3"/>
<evidence type="ECO:0000259" key="1">
    <source>
        <dbReference type="PROSITE" id="PS50878"/>
    </source>
</evidence>
<accession>A0A1B6I2Z3</accession>
<name>A0A1B6I2Z3_9HEMI</name>
<feature type="domain" description="Reverse transcriptase" evidence="1">
    <location>
        <begin position="341"/>
        <end position="612"/>
    </location>
</feature>
<dbReference type="PROSITE" id="PS50878">
    <property type="entry name" value="RT_POL"/>
    <property type="match status" value="1"/>
</dbReference>
<dbReference type="GO" id="GO:0071897">
    <property type="term" value="P:DNA biosynthetic process"/>
    <property type="evidence" value="ECO:0007669"/>
    <property type="project" value="UniProtKB-ARBA"/>
</dbReference>
<dbReference type="InterPro" id="IPR000477">
    <property type="entry name" value="RT_dom"/>
</dbReference>
<organism evidence="2">
    <name type="scientific">Homalodisca liturata</name>
    <dbReference type="NCBI Taxonomy" id="320908"/>
    <lineage>
        <taxon>Eukaryota</taxon>
        <taxon>Metazoa</taxon>
        <taxon>Ecdysozoa</taxon>
        <taxon>Arthropoda</taxon>
        <taxon>Hexapoda</taxon>
        <taxon>Insecta</taxon>
        <taxon>Pterygota</taxon>
        <taxon>Neoptera</taxon>
        <taxon>Paraneoptera</taxon>
        <taxon>Hemiptera</taxon>
        <taxon>Auchenorrhyncha</taxon>
        <taxon>Membracoidea</taxon>
        <taxon>Cicadellidae</taxon>
        <taxon>Cicadellinae</taxon>
        <taxon>Proconiini</taxon>
        <taxon>Homalodisca</taxon>
    </lineage>
</organism>